<protein>
    <submittedName>
        <fullName evidence="1">Uncharacterized protein</fullName>
    </submittedName>
</protein>
<proteinExistence type="predicted"/>
<dbReference type="EMBL" id="AP024147">
    <property type="protein sequence ID" value="BCM87791.1"/>
    <property type="molecule type" value="Genomic_DNA"/>
</dbReference>
<organism evidence="1 2">
    <name type="scientific">Methylobacterium indicum</name>
    <dbReference type="NCBI Taxonomy" id="1775910"/>
    <lineage>
        <taxon>Bacteria</taxon>
        <taxon>Pseudomonadati</taxon>
        <taxon>Pseudomonadota</taxon>
        <taxon>Alphaproteobacteria</taxon>
        <taxon>Hyphomicrobiales</taxon>
        <taxon>Methylobacteriaceae</taxon>
        <taxon>Methylobacterium</taxon>
    </lineage>
</organism>
<geneLocation type="plasmid" evidence="1 2">
    <name>pVL1_2</name>
</geneLocation>
<dbReference type="KEGG" id="mind:mvi_62520"/>
<reference evidence="1" key="1">
    <citation type="submission" date="2020-11" db="EMBL/GenBank/DDBJ databases">
        <title>Complete genome sequence of a novel pathogenic Methylobacterium strain isolated from rice in Vietnam.</title>
        <authorList>
            <person name="Lai K."/>
            <person name="Okazaki S."/>
            <person name="Higashi K."/>
            <person name="Mori H."/>
            <person name="Toyoda A."/>
            <person name="Kurokawa K."/>
        </authorList>
    </citation>
    <scope>NUCLEOTIDE SEQUENCE</scope>
    <source>
        <strain evidence="1">VL1</strain>
        <plasmid evidence="1">pVL1_2</plasmid>
    </source>
</reference>
<dbReference type="RefSeq" id="WP_207183982.1">
    <property type="nucleotide sequence ID" value="NZ_AP024147.1"/>
</dbReference>
<gene>
    <name evidence="1" type="ORF">mvi_62520</name>
</gene>
<accession>A0A8H8X066</accession>
<keyword evidence="1" id="KW-0614">Plasmid</keyword>
<evidence type="ECO:0000313" key="2">
    <source>
        <dbReference type="Proteomes" id="UP000663508"/>
    </source>
</evidence>
<dbReference type="Proteomes" id="UP000663508">
    <property type="component" value="Plasmid pVL1_2"/>
</dbReference>
<dbReference type="AlphaFoldDB" id="A0A8H8X066"/>
<evidence type="ECO:0000313" key="1">
    <source>
        <dbReference type="EMBL" id="BCM87791.1"/>
    </source>
</evidence>
<name>A0A8H8X066_9HYPH</name>
<sequence length="146" mass="15184">MSNQGAAPGGYVIVIAESGGVTIEALPADGSLGLDRLQQMVGGYVQALPGFGRLFASADLVAALPRDVLALFDGQASIPCSAYCDEEGKMNRREANMLATQLWAYALVGNGMVKAAPDGEVWMSDVLVGPVVIVVGEIALCKEREA</sequence>